<keyword evidence="2" id="KW-1185">Reference proteome</keyword>
<dbReference type="STRING" id="243090.RB12072"/>
<sequence>MKHDGRSVRAQPCEPLGRLLQLRVKTVANANGSHSQ</sequence>
<dbReference type="KEGG" id="rba:RB12072"/>
<name>Q7UJ79_RHOBA</name>
<dbReference type="EMBL" id="BX294154">
    <property type="protein sequence ID" value="CAD77379.1"/>
    <property type="molecule type" value="Genomic_DNA"/>
</dbReference>
<reference evidence="1 2" key="1">
    <citation type="journal article" date="2003" name="Proc. Natl. Acad. Sci. U.S.A.">
        <title>Complete genome sequence of the marine planctomycete Pirellula sp. strain 1.</title>
        <authorList>
            <person name="Gloeckner F.O."/>
            <person name="Kube M."/>
            <person name="Bauer M."/>
            <person name="Teeling H."/>
            <person name="Lombardot T."/>
            <person name="Ludwig W."/>
            <person name="Gade D."/>
            <person name="Beck A."/>
            <person name="Borzym K."/>
            <person name="Heitmann K."/>
            <person name="Rabus R."/>
            <person name="Schlesner H."/>
            <person name="Amann R."/>
            <person name="Reinhardt R."/>
        </authorList>
    </citation>
    <scope>NUCLEOTIDE SEQUENCE [LARGE SCALE GENOMIC DNA]</scope>
    <source>
        <strain evidence="2">DSM 10527 / NCIMB 13988 / SH1</strain>
    </source>
</reference>
<protein>
    <submittedName>
        <fullName evidence="1">Uncharacterized protein</fullName>
    </submittedName>
</protein>
<proteinExistence type="predicted"/>
<accession>Q7UJ79</accession>
<evidence type="ECO:0000313" key="2">
    <source>
        <dbReference type="Proteomes" id="UP000001025"/>
    </source>
</evidence>
<gene>
    <name evidence="1" type="ordered locus">RB12072</name>
</gene>
<evidence type="ECO:0000313" key="1">
    <source>
        <dbReference type="EMBL" id="CAD77379.1"/>
    </source>
</evidence>
<organism evidence="1 2">
    <name type="scientific">Rhodopirellula baltica (strain DSM 10527 / NCIMB 13988 / SH1)</name>
    <dbReference type="NCBI Taxonomy" id="243090"/>
    <lineage>
        <taxon>Bacteria</taxon>
        <taxon>Pseudomonadati</taxon>
        <taxon>Planctomycetota</taxon>
        <taxon>Planctomycetia</taxon>
        <taxon>Pirellulales</taxon>
        <taxon>Pirellulaceae</taxon>
        <taxon>Rhodopirellula</taxon>
    </lineage>
</organism>
<dbReference type="EnsemblBacteria" id="CAD77379">
    <property type="protein sequence ID" value="CAD77379"/>
    <property type="gene ID" value="RB12072"/>
</dbReference>
<dbReference type="Proteomes" id="UP000001025">
    <property type="component" value="Chromosome"/>
</dbReference>
<dbReference type="InParanoid" id="Q7UJ79"/>
<dbReference type="HOGENOM" id="CLU_3358128_0_0_0"/>
<dbReference type="AlphaFoldDB" id="Q7UJ79"/>